<keyword evidence="8" id="KW-1185">Reference proteome</keyword>
<evidence type="ECO:0000256" key="1">
    <source>
        <dbReference type="ARBA" id="ARBA00004496"/>
    </source>
</evidence>
<comment type="subcellular location">
    <subcellularLocation>
        <location evidence="1">Cytoplasm</location>
    </subcellularLocation>
</comment>
<evidence type="ECO:0000256" key="4">
    <source>
        <dbReference type="ARBA" id="ARBA00023163"/>
    </source>
</evidence>
<name>A0AAQ1P938_9PSED</name>
<dbReference type="SUPFAM" id="SSF46689">
    <property type="entry name" value="Homeodomain-like"/>
    <property type="match status" value="2"/>
</dbReference>
<comment type="caution">
    <text evidence="7">The sequence shown here is derived from an EMBL/GenBank/DDBJ whole genome shotgun (WGS) entry which is preliminary data.</text>
</comment>
<feature type="domain" description="HTH araC/xylS-type" evidence="6">
    <location>
        <begin position="212"/>
        <end position="310"/>
    </location>
</feature>
<dbReference type="InterPro" id="IPR050204">
    <property type="entry name" value="AraC_XylS_family_regulators"/>
</dbReference>
<dbReference type="RefSeq" id="WP_133971230.1">
    <property type="nucleotide sequence ID" value="NZ_OPYN01000164.1"/>
</dbReference>
<dbReference type="GO" id="GO:0043565">
    <property type="term" value="F:sequence-specific DNA binding"/>
    <property type="evidence" value="ECO:0007669"/>
    <property type="project" value="InterPro"/>
</dbReference>
<evidence type="ECO:0000256" key="5">
    <source>
        <dbReference type="ARBA" id="ARBA00037345"/>
    </source>
</evidence>
<accession>A0AAQ1P938</accession>
<keyword evidence="4" id="KW-0804">Transcription</keyword>
<evidence type="ECO:0000256" key="2">
    <source>
        <dbReference type="ARBA" id="ARBA00023015"/>
    </source>
</evidence>
<dbReference type="GO" id="GO:0003700">
    <property type="term" value="F:DNA-binding transcription factor activity"/>
    <property type="evidence" value="ECO:0007669"/>
    <property type="project" value="InterPro"/>
</dbReference>
<evidence type="ECO:0000259" key="6">
    <source>
        <dbReference type="PROSITE" id="PS01124"/>
    </source>
</evidence>
<dbReference type="InterPro" id="IPR018062">
    <property type="entry name" value="HTH_AraC-typ_CS"/>
</dbReference>
<dbReference type="Gene3D" id="1.10.10.60">
    <property type="entry name" value="Homeodomain-like"/>
    <property type="match status" value="2"/>
</dbReference>
<sequence>MDALSEILKSIKMRYTAVGTLRLSHPWGLNFKIEGIPTAIGVIEGEPCWLRLPGHARIRLGVGDMALVRGAYQLLCEPDARPQDMVSAWIAQGLPAFSADREPEGPVYFRWGGGGVETRLLGLSFGLANGQLNPLIMSLPPCIVLRGDSNRLPWMRPAIEFLLSENTGQGGYTATARLLAELIFVSMVRSHLLSESKGGRGWLRGLADPRIAKALVAIHREPGAEWTVGSLAGEAGMSRTSFAARFAELVEATPIDYLTQWRMHLAAERIGESRSNLKQLAFELGYASDAAFRGAFKRHHGVAPSRYFHAPDSLDAEPSCRRAS</sequence>
<dbReference type="InterPro" id="IPR032783">
    <property type="entry name" value="AraC_lig"/>
</dbReference>
<dbReference type="PROSITE" id="PS00041">
    <property type="entry name" value="HTH_ARAC_FAMILY_1"/>
    <property type="match status" value="1"/>
</dbReference>
<dbReference type="PANTHER" id="PTHR46796">
    <property type="entry name" value="HTH-TYPE TRANSCRIPTIONAL ACTIVATOR RHAS-RELATED"/>
    <property type="match status" value="1"/>
</dbReference>
<dbReference type="Proteomes" id="UP000294335">
    <property type="component" value="Unassembled WGS sequence"/>
</dbReference>
<organism evidence="7 8">
    <name type="scientific">Pseudomonas inefficax</name>
    <dbReference type="NCBI Taxonomy" id="2078786"/>
    <lineage>
        <taxon>Bacteria</taxon>
        <taxon>Pseudomonadati</taxon>
        <taxon>Pseudomonadota</taxon>
        <taxon>Gammaproteobacteria</taxon>
        <taxon>Pseudomonadales</taxon>
        <taxon>Pseudomonadaceae</taxon>
        <taxon>Pseudomonas</taxon>
    </lineage>
</organism>
<dbReference type="InterPro" id="IPR009057">
    <property type="entry name" value="Homeodomain-like_sf"/>
</dbReference>
<keyword evidence="3 7" id="KW-0238">DNA-binding</keyword>
<dbReference type="Pfam" id="PF12833">
    <property type="entry name" value="HTH_18"/>
    <property type="match status" value="1"/>
</dbReference>
<dbReference type="GO" id="GO:0009893">
    <property type="term" value="P:positive regulation of metabolic process"/>
    <property type="evidence" value="ECO:0007669"/>
    <property type="project" value="UniProtKB-ARBA"/>
</dbReference>
<dbReference type="SMART" id="SM00342">
    <property type="entry name" value="HTH_ARAC"/>
    <property type="match status" value="1"/>
</dbReference>
<dbReference type="EMBL" id="OPYN01000164">
    <property type="protein sequence ID" value="SPO62110.1"/>
    <property type="molecule type" value="Genomic_DNA"/>
</dbReference>
<gene>
    <name evidence="7" type="ORF">JV551A3_V1_1640186</name>
</gene>
<reference evidence="7 8" key="1">
    <citation type="submission" date="2018-02" db="EMBL/GenBank/DDBJ databases">
        <authorList>
            <person name="Dubost A."/>
        </authorList>
    </citation>
    <scope>NUCLEOTIDE SEQUENCE [LARGE SCALE GENOMIC DNA]</scope>
    <source>
        <strain evidence="8">JV551A3</strain>
    </source>
</reference>
<evidence type="ECO:0000313" key="7">
    <source>
        <dbReference type="EMBL" id="SPO62110.1"/>
    </source>
</evidence>
<protein>
    <submittedName>
        <fullName evidence="7">Transcriptional regulator containing an amidase domain and an AraC-type DNA-binding HTH domain</fullName>
    </submittedName>
</protein>
<dbReference type="Pfam" id="PF12852">
    <property type="entry name" value="Cupin_6"/>
    <property type="match status" value="1"/>
</dbReference>
<evidence type="ECO:0000256" key="3">
    <source>
        <dbReference type="ARBA" id="ARBA00023125"/>
    </source>
</evidence>
<dbReference type="InterPro" id="IPR018060">
    <property type="entry name" value="HTH_AraC"/>
</dbReference>
<dbReference type="PROSITE" id="PS01124">
    <property type="entry name" value="HTH_ARAC_FAMILY_2"/>
    <property type="match status" value="1"/>
</dbReference>
<keyword evidence="2" id="KW-0805">Transcription regulation</keyword>
<dbReference type="GO" id="GO:0005737">
    <property type="term" value="C:cytoplasm"/>
    <property type="evidence" value="ECO:0007669"/>
    <property type="project" value="UniProtKB-SubCell"/>
</dbReference>
<dbReference type="AlphaFoldDB" id="A0AAQ1P938"/>
<proteinExistence type="predicted"/>
<dbReference type="PANTHER" id="PTHR46796:SF7">
    <property type="entry name" value="ARAC FAMILY TRANSCRIPTIONAL REGULATOR"/>
    <property type="match status" value="1"/>
</dbReference>
<comment type="function">
    <text evidence="5">Regulatory protein of the TOL plasmid xyl operons. XylS activates the xylXYZLTEGFJQKIH operon required for the degradation of toluene, m-xylene and p-xylene.</text>
</comment>
<evidence type="ECO:0000313" key="8">
    <source>
        <dbReference type="Proteomes" id="UP000294335"/>
    </source>
</evidence>